<dbReference type="AlphaFoldDB" id="A0A7J9CBH3"/>
<dbReference type="EMBL" id="JABEZY010000009">
    <property type="protein sequence ID" value="MBA0745738.1"/>
    <property type="molecule type" value="Genomic_DNA"/>
</dbReference>
<dbReference type="PANTHER" id="PTHR35992">
    <property type="entry name" value="CYTOMATRIX PROTEIN-LIKE PROTEIN"/>
    <property type="match status" value="1"/>
</dbReference>
<comment type="caution">
    <text evidence="3">The sequence shown here is derived from an EMBL/GenBank/DDBJ whole genome shotgun (WGS) entry which is preliminary data.</text>
</comment>
<evidence type="ECO:0000256" key="1">
    <source>
        <dbReference type="SAM" id="Coils"/>
    </source>
</evidence>
<reference evidence="3 4" key="1">
    <citation type="journal article" date="2019" name="Genome Biol. Evol.">
        <title>Insights into the evolution of the New World diploid cottons (Gossypium, subgenus Houzingenia) based on genome sequencing.</title>
        <authorList>
            <person name="Grover C.E."/>
            <person name="Arick M.A. 2nd"/>
            <person name="Thrash A."/>
            <person name="Conover J.L."/>
            <person name="Sanders W.S."/>
            <person name="Peterson D.G."/>
            <person name="Frelichowski J.E."/>
            <person name="Scheffler J.A."/>
            <person name="Scheffler B.E."/>
            <person name="Wendel J.F."/>
        </authorList>
    </citation>
    <scope>NUCLEOTIDE SEQUENCE [LARGE SCALE GENOMIC DNA]</scope>
    <source>
        <strain evidence="3">5</strain>
        <tissue evidence="3">Leaf</tissue>
    </source>
</reference>
<protein>
    <submittedName>
        <fullName evidence="3">Uncharacterized protein</fullName>
    </submittedName>
</protein>
<proteinExistence type="predicted"/>
<evidence type="ECO:0000256" key="2">
    <source>
        <dbReference type="SAM" id="MobiDB-lite"/>
    </source>
</evidence>
<feature type="coiled-coil region" evidence="1">
    <location>
        <begin position="204"/>
        <end position="245"/>
    </location>
</feature>
<evidence type="ECO:0000313" key="3">
    <source>
        <dbReference type="EMBL" id="MBA0745738.1"/>
    </source>
</evidence>
<feature type="region of interest" description="Disordered" evidence="2">
    <location>
        <begin position="290"/>
        <end position="341"/>
    </location>
</feature>
<sequence>MPTKTRSQVSSERQKWDQIFEGLVGMLKTQQQQLETLTKERKILGDRINMQYEQWTSGVRLYEDHICQMRTDLESKEMTHLLEGAKADMMVGLKQREAFLCKLKLEETSDELTDFRIWFDMLCKNSNDVSLRDPKGTKKGMLGDEDIGSKSVTLKTLEGNLRRLKLKYENLASEKSCQIAALMAENKFAWNQFNIMETQFTDKLNSKNFELDKANRKIEALISNMEELRSSNAEKDEMIQILKSELSQKEAGASRFHEVSKMSRQVEFLRKPRSSSHTPVIKHCTAREGTSVLGDENGGSNKCSVNMKKGSSAPHVHDSLKDNGRGSRRSKRKKDDEIRISETPNLFTSTFKVPRLRDSSPKSRCSFF</sequence>
<organism evidence="3 4">
    <name type="scientific">Gossypium gossypioides</name>
    <name type="common">Mexican cotton</name>
    <name type="synonym">Selera gossypioides</name>
    <dbReference type="NCBI Taxonomy" id="34282"/>
    <lineage>
        <taxon>Eukaryota</taxon>
        <taxon>Viridiplantae</taxon>
        <taxon>Streptophyta</taxon>
        <taxon>Embryophyta</taxon>
        <taxon>Tracheophyta</taxon>
        <taxon>Spermatophyta</taxon>
        <taxon>Magnoliopsida</taxon>
        <taxon>eudicotyledons</taxon>
        <taxon>Gunneridae</taxon>
        <taxon>Pentapetalae</taxon>
        <taxon>rosids</taxon>
        <taxon>malvids</taxon>
        <taxon>Malvales</taxon>
        <taxon>Malvaceae</taxon>
        <taxon>Malvoideae</taxon>
        <taxon>Gossypium</taxon>
    </lineage>
</organism>
<name>A0A7J9CBH3_GOSGO</name>
<dbReference type="PANTHER" id="PTHR35992:SF1">
    <property type="entry name" value="CYTOMATRIX PROTEIN-LIKE PROTEIN"/>
    <property type="match status" value="1"/>
</dbReference>
<evidence type="ECO:0000313" key="4">
    <source>
        <dbReference type="Proteomes" id="UP000593579"/>
    </source>
</evidence>
<gene>
    <name evidence="3" type="ORF">Gogos_008301</name>
</gene>
<keyword evidence="4" id="KW-1185">Reference proteome</keyword>
<dbReference type="Proteomes" id="UP000593579">
    <property type="component" value="Unassembled WGS sequence"/>
</dbReference>
<feature type="compositionally biased region" description="Basic and acidic residues" evidence="2">
    <location>
        <begin position="315"/>
        <end position="325"/>
    </location>
</feature>
<accession>A0A7J9CBH3</accession>
<keyword evidence="1" id="KW-0175">Coiled coil</keyword>
<dbReference type="OrthoDB" id="1921280at2759"/>